<dbReference type="Proteomes" id="UP000294832">
    <property type="component" value="Unassembled WGS sequence"/>
</dbReference>
<keyword evidence="7" id="KW-1185">Reference proteome</keyword>
<keyword evidence="2" id="KW-0805">Transcription regulation</keyword>
<evidence type="ECO:0000256" key="1">
    <source>
        <dbReference type="ARBA" id="ARBA00009437"/>
    </source>
</evidence>
<evidence type="ECO:0000313" key="7">
    <source>
        <dbReference type="Proteomes" id="UP000294832"/>
    </source>
</evidence>
<organism evidence="6 7">
    <name type="scientific">Shewanella fodinae</name>
    <dbReference type="NCBI Taxonomy" id="552357"/>
    <lineage>
        <taxon>Bacteria</taxon>
        <taxon>Pseudomonadati</taxon>
        <taxon>Pseudomonadota</taxon>
        <taxon>Gammaproteobacteria</taxon>
        <taxon>Alteromonadales</taxon>
        <taxon>Shewanellaceae</taxon>
        <taxon>Shewanella</taxon>
    </lineage>
</organism>
<dbReference type="FunFam" id="3.40.190.290:FF:000001">
    <property type="entry name" value="Transcriptional regulator, LysR family"/>
    <property type="match status" value="1"/>
</dbReference>
<dbReference type="Pfam" id="PF00126">
    <property type="entry name" value="HTH_1"/>
    <property type="match status" value="1"/>
</dbReference>
<dbReference type="FunFam" id="1.10.10.10:FF:000001">
    <property type="entry name" value="LysR family transcriptional regulator"/>
    <property type="match status" value="1"/>
</dbReference>
<evidence type="ECO:0000259" key="5">
    <source>
        <dbReference type="PROSITE" id="PS50931"/>
    </source>
</evidence>
<keyword evidence="3 6" id="KW-0238">DNA-binding</keyword>
<dbReference type="SUPFAM" id="SSF53850">
    <property type="entry name" value="Periplasmic binding protein-like II"/>
    <property type="match status" value="1"/>
</dbReference>
<dbReference type="OrthoDB" id="9786526at2"/>
<gene>
    <name evidence="6" type="ORF">EDC91_10379</name>
</gene>
<dbReference type="InterPro" id="IPR036390">
    <property type="entry name" value="WH_DNA-bd_sf"/>
</dbReference>
<dbReference type="Gene3D" id="1.10.10.10">
    <property type="entry name" value="Winged helix-like DNA-binding domain superfamily/Winged helix DNA-binding domain"/>
    <property type="match status" value="1"/>
</dbReference>
<reference evidence="6 7" key="1">
    <citation type="submission" date="2019-03" db="EMBL/GenBank/DDBJ databases">
        <title>Freshwater and sediment microbial communities from various areas in North America, analyzing microbe dynamics in response to fracking.</title>
        <authorList>
            <person name="Lamendella R."/>
        </authorList>
    </citation>
    <scope>NUCLEOTIDE SEQUENCE [LARGE SCALE GENOMIC DNA]</scope>
    <source>
        <strain evidence="6 7">74A</strain>
    </source>
</reference>
<evidence type="ECO:0000256" key="2">
    <source>
        <dbReference type="ARBA" id="ARBA00023015"/>
    </source>
</evidence>
<dbReference type="InterPro" id="IPR058163">
    <property type="entry name" value="LysR-type_TF_proteobact-type"/>
</dbReference>
<dbReference type="PANTHER" id="PTHR30537:SF21">
    <property type="entry name" value="HTH-TYPE TRANSCRIPTIONAL REGULATOR SINR-RELATED"/>
    <property type="match status" value="1"/>
</dbReference>
<dbReference type="GO" id="GO:0043565">
    <property type="term" value="F:sequence-specific DNA binding"/>
    <property type="evidence" value="ECO:0007669"/>
    <property type="project" value="TreeGrafter"/>
</dbReference>
<dbReference type="Pfam" id="PF03466">
    <property type="entry name" value="LysR_substrate"/>
    <property type="match status" value="1"/>
</dbReference>
<keyword evidence="4" id="KW-0804">Transcription</keyword>
<sequence length="300" mass="33782">MLRALQDLQIFVATARQGNLSSVARAMNLTPAATSAAIKRLELQLGAPLFVRSTRSLRLTKDGEHYLQYCEQALLQLELGENLLRSGREALQGKLHLSLPSDLGRNLLAPLLDGFMAAHPQVELRLQMSDHLTNIYRQPVDLVIRYGQPPDSALIALPLRPENDRVLCAAPDYIARYGTPTHPQELYRHNCLCFMLADTVHDHWRFTRAEEFISVKVKGDRVADDGDMVRRWAIAGDGIAYKSRLDITADLAAGRLLQLCPDWQGEAAPLYMLLPDRRQLTPLIKALRSHLLQYLPQRPV</sequence>
<comment type="similarity">
    <text evidence="1">Belongs to the LysR transcriptional regulatory family.</text>
</comment>
<accession>A0A4R2FIY0</accession>
<dbReference type="CDD" id="cd08422">
    <property type="entry name" value="PBP2_CrgA_like"/>
    <property type="match status" value="1"/>
</dbReference>
<protein>
    <submittedName>
        <fullName evidence="6">DNA-binding transcriptional LysR family regulator</fullName>
    </submittedName>
</protein>
<dbReference type="Gene3D" id="3.40.190.290">
    <property type="match status" value="1"/>
</dbReference>
<dbReference type="EMBL" id="SLWF01000003">
    <property type="protein sequence ID" value="TCN88898.1"/>
    <property type="molecule type" value="Genomic_DNA"/>
</dbReference>
<proteinExistence type="inferred from homology"/>
<dbReference type="SUPFAM" id="SSF46785">
    <property type="entry name" value="Winged helix' DNA-binding domain"/>
    <property type="match status" value="1"/>
</dbReference>
<feature type="domain" description="HTH lysR-type" evidence="5">
    <location>
        <begin position="1"/>
        <end position="60"/>
    </location>
</feature>
<dbReference type="AlphaFoldDB" id="A0A4R2FIY0"/>
<dbReference type="InterPro" id="IPR036388">
    <property type="entry name" value="WH-like_DNA-bd_sf"/>
</dbReference>
<evidence type="ECO:0000256" key="4">
    <source>
        <dbReference type="ARBA" id="ARBA00023163"/>
    </source>
</evidence>
<dbReference type="RefSeq" id="WP_133037841.1">
    <property type="nucleotide sequence ID" value="NZ_SLWF01000003.1"/>
</dbReference>
<name>A0A4R2FIY0_9GAMM</name>
<dbReference type="GO" id="GO:0003700">
    <property type="term" value="F:DNA-binding transcription factor activity"/>
    <property type="evidence" value="ECO:0007669"/>
    <property type="project" value="InterPro"/>
</dbReference>
<evidence type="ECO:0000256" key="3">
    <source>
        <dbReference type="ARBA" id="ARBA00023125"/>
    </source>
</evidence>
<dbReference type="PANTHER" id="PTHR30537">
    <property type="entry name" value="HTH-TYPE TRANSCRIPTIONAL REGULATOR"/>
    <property type="match status" value="1"/>
</dbReference>
<dbReference type="InterPro" id="IPR000847">
    <property type="entry name" value="LysR_HTH_N"/>
</dbReference>
<comment type="caution">
    <text evidence="6">The sequence shown here is derived from an EMBL/GenBank/DDBJ whole genome shotgun (WGS) entry which is preliminary data.</text>
</comment>
<dbReference type="GO" id="GO:0006351">
    <property type="term" value="P:DNA-templated transcription"/>
    <property type="evidence" value="ECO:0007669"/>
    <property type="project" value="TreeGrafter"/>
</dbReference>
<dbReference type="InterPro" id="IPR005119">
    <property type="entry name" value="LysR_subst-bd"/>
</dbReference>
<evidence type="ECO:0000313" key="6">
    <source>
        <dbReference type="EMBL" id="TCN88898.1"/>
    </source>
</evidence>
<dbReference type="PROSITE" id="PS50931">
    <property type="entry name" value="HTH_LYSR"/>
    <property type="match status" value="1"/>
</dbReference>